<sequence length="168" mass="19123">MSSVKDTIESFESRLQRLEDALGDVGGADLYGLVSLMSDEVRKMFYQGQDYSEQLMGLLDGFSKNETVDECQRKLRVIMSCYGGLTKSLRWLDQLESFMNELGTKIEIGKTGAAVELNVVAELPALMNKCHSLLVRSILLAKRFMATNLRFNEFWIKVDRRLGDLTYF</sequence>
<reference evidence="1 2" key="1">
    <citation type="submission" date="2016-08" db="EMBL/GenBank/DDBJ databases">
        <title>Draft genome sequence of allopolyploid Zygosaccharomyces rouxii.</title>
        <authorList>
            <person name="Watanabe J."/>
            <person name="Uehara K."/>
            <person name="Mogi Y."/>
            <person name="Tsukioka Y."/>
        </authorList>
    </citation>
    <scope>NUCLEOTIDE SEQUENCE [LARGE SCALE GENOMIC DNA]</scope>
    <source>
        <strain evidence="1 2">NBRC 110957</strain>
    </source>
</reference>
<dbReference type="EMBL" id="BDGX01000051">
    <property type="protein sequence ID" value="GAV55682.1"/>
    <property type="molecule type" value="Genomic_DNA"/>
</dbReference>
<accession>A0A1Q3AJ97</accession>
<organism evidence="1 2">
    <name type="scientific">Zygosaccharomyces rouxii</name>
    <dbReference type="NCBI Taxonomy" id="4956"/>
    <lineage>
        <taxon>Eukaryota</taxon>
        <taxon>Fungi</taxon>
        <taxon>Dikarya</taxon>
        <taxon>Ascomycota</taxon>
        <taxon>Saccharomycotina</taxon>
        <taxon>Saccharomycetes</taxon>
        <taxon>Saccharomycetales</taxon>
        <taxon>Saccharomycetaceae</taxon>
        <taxon>Zygosaccharomyces</taxon>
    </lineage>
</organism>
<evidence type="ECO:0000313" key="2">
    <source>
        <dbReference type="Proteomes" id="UP000187013"/>
    </source>
</evidence>
<name>A0A1Q3AJ97_ZYGRO</name>
<dbReference type="AlphaFoldDB" id="A0A1Q3AJ97"/>
<gene>
    <name evidence="1" type="ORF">ZYGR_0AY00740</name>
</gene>
<protein>
    <submittedName>
        <fullName evidence="1">Uncharacterized protein</fullName>
    </submittedName>
</protein>
<comment type="caution">
    <text evidence="1">The sequence shown here is derived from an EMBL/GenBank/DDBJ whole genome shotgun (WGS) entry which is preliminary data.</text>
</comment>
<dbReference type="OrthoDB" id="4062750at2759"/>
<dbReference type="Proteomes" id="UP000187013">
    <property type="component" value="Unassembled WGS sequence"/>
</dbReference>
<evidence type="ECO:0000313" key="1">
    <source>
        <dbReference type="EMBL" id="GAV55682.1"/>
    </source>
</evidence>
<proteinExistence type="predicted"/>